<gene>
    <name evidence="2" type="ORF">CPter91_0326</name>
</gene>
<dbReference type="KEGG" id="cpra:CPter91_0326"/>
<feature type="transmembrane region" description="Helical" evidence="1">
    <location>
        <begin position="99"/>
        <end position="117"/>
    </location>
</feature>
<feature type="transmembrane region" description="Helical" evidence="1">
    <location>
        <begin position="32"/>
        <end position="65"/>
    </location>
</feature>
<evidence type="ECO:0000313" key="2">
    <source>
        <dbReference type="EMBL" id="AMP02725.1"/>
    </source>
</evidence>
<evidence type="ECO:0000313" key="3">
    <source>
        <dbReference type="Proteomes" id="UP000074561"/>
    </source>
</evidence>
<dbReference type="AlphaFoldDB" id="A0A127PYQ4"/>
<keyword evidence="1" id="KW-1133">Transmembrane helix</keyword>
<dbReference type="Proteomes" id="UP000074561">
    <property type="component" value="Chromosome"/>
</dbReference>
<protein>
    <submittedName>
        <fullName evidence="2">Uncharacterized protein</fullName>
    </submittedName>
</protein>
<reference evidence="2 3" key="1">
    <citation type="submission" date="2015-11" db="EMBL/GenBank/DDBJ databases">
        <title>Exploring the genomic traits of fungus-feeding bacterial genus Collimonas.</title>
        <authorList>
            <person name="Song C."/>
            <person name="Schmidt R."/>
            <person name="de Jager V."/>
            <person name="Krzyzanowska D."/>
            <person name="Jongedijk E."/>
            <person name="Cankar K."/>
            <person name="Beekwilder J."/>
            <person name="van Veen A."/>
            <person name="de Boer W."/>
            <person name="van Veen J.A."/>
            <person name="Garbeva P."/>
        </authorList>
    </citation>
    <scope>NUCLEOTIDE SEQUENCE [LARGE SCALE GENOMIC DNA]</scope>
    <source>
        <strain evidence="2 3">Ter91</strain>
    </source>
</reference>
<dbReference type="RefSeq" id="WP_061936063.1">
    <property type="nucleotide sequence ID" value="NZ_CP013234.1"/>
</dbReference>
<organism evidence="2 3">
    <name type="scientific">Collimonas pratensis</name>
    <dbReference type="NCBI Taxonomy" id="279113"/>
    <lineage>
        <taxon>Bacteria</taxon>
        <taxon>Pseudomonadati</taxon>
        <taxon>Pseudomonadota</taxon>
        <taxon>Betaproteobacteria</taxon>
        <taxon>Burkholderiales</taxon>
        <taxon>Oxalobacteraceae</taxon>
        <taxon>Collimonas</taxon>
    </lineage>
</organism>
<sequence length="139" mass="15148">MNLNKEKKTIGMFSKIDSRESALKAVKDTSLAFFFVAALQAAFSFVLGYGLLLDAITYAICAFLIRRFNSRAASIIVLIVATVAVGITIANLFGQKLGGGNNIILCIIIFWSAIRAVEATFKLRGRFSTEAVVNEQPNH</sequence>
<proteinExistence type="predicted"/>
<dbReference type="EMBL" id="CP013234">
    <property type="protein sequence ID" value="AMP02725.1"/>
    <property type="molecule type" value="Genomic_DNA"/>
</dbReference>
<accession>A0A127PYQ4</accession>
<dbReference type="PATRIC" id="fig|279113.9.peg.332"/>
<name>A0A127PYQ4_9BURK</name>
<feature type="transmembrane region" description="Helical" evidence="1">
    <location>
        <begin position="72"/>
        <end position="93"/>
    </location>
</feature>
<keyword evidence="1" id="KW-0472">Membrane</keyword>
<keyword evidence="1" id="KW-0812">Transmembrane</keyword>
<dbReference type="OrthoDB" id="9154377at2"/>
<evidence type="ECO:0000256" key="1">
    <source>
        <dbReference type="SAM" id="Phobius"/>
    </source>
</evidence>